<sequence>MVGPMSDEERRAGSQRLYTGFVVLVGASAGIMALSGGATLVQTALVTAAGLALGGALMWWLLWIA</sequence>
<keyword evidence="3" id="KW-1185">Reference proteome</keyword>
<feature type="transmembrane region" description="Helical" evidence="1">
    <location>
        <begin position="17"/>
        <end position="38"/>
    </location>
</feature>
<name>A0ABD5UY46_9EURY</name>
<dbReference type="EMBL" id="JBHSXQ010000001">
    <property type="protein sequence ID" value="MFC6904137.1"/>
    <property type="molecule type" value="Genomic_DNA"/>
</dbReference>
<dbReference type="AlphaFoldDB" id="A0ABD5UY46"/>
<protein>
    <submittedName>
        <fullName evidence="2">Uncharacterized protein</fullName>
    </submittedName>
</protein>
<keyword evidence="1" id="KW-1133">Transmembrane helix</keyword>
<evidence type="ECO:0000313" key="3">
    <source>
        <dbReference type="Proteomes" id="UP001596312"/>
    </source>
</evidence>
<comment type="caution">
    <text evidence="2">The sequence shown here is derived from an EMBL/GenBank/DDBJ whole genome shotgun (WGS) entry which is preliminary data.</text>
</comment>
<gene>
    <name evidence="2" type="ORF">ACFQGH_02860</name>
</gene>
<keyword evidence="1" id="KW-0472">Membrane</keyword>
<evidence type="ECO:0000313" key="2">
    <source>
        <dbReference type="EMBL" id="MFC6904137.1"/>
    </source>
</evidence>
<feature type="transmembrane region" description="Helical" evidence="1">
    <location>
        <begin position="44"/>
        <end position="64"/>
    </location>
</feature>
<reference evidence="2 3" key="1">
    <citation type="journal article" date="2019" name="Int. J. Syst. Evol. Microbiol.">
        <title>The Global Catalogue of Microorganisms (GCM) 10K type strain sequencing project: providing services to taxonomists for standard genome sequencing and annotation.</title>
        <authorList>
            <consortium name="The Broad Institute Genomics Platform"/>
            <consortium name="The Broad Institute Genome Sequencing Center for Infectious Disease"/>
            <person name="Wu L."/>
            <person name="Ma J."/>
        </authorList>
    </citation>
    <scope>NUCLEOTIDE SEQUENCE [LARGE SCALE GENOMIC DNA]</scope>
    <source>
        <strain evidence="2 3">CGMCC 1.3240</strain>
    </source>
</reference>
<dbReference type="Proteomes" id="UP001596312">
    <property type="component" value="Unassembled WGS sequence"/>
</dbReference>
<keyword evidence="1" id="KW-0812">Transmembrane</keyword>
<organism evidence="2 3">
    <name type="scientific">Halalkalicoccus tibetensis</name>
    <dbReference type="NCBI Taxonomy" id="175632"/>
    <lineage>
        <taxon>Archaea</taxon>
        <taxon>Methanobacteriati</taxon>
        <taxon>Methanobacteriota</taxon>
        <taxon>Stenosarchaea group</taxon>
        <taxon>Halobacteria</taxon>
        <taxon>Halobacteriales</taxon>
        <taxon>Halococcaceae</taxon>
        <taxon>Halalkalicoccus</taxon>
    </lineage>
</organism>
<evidence type="ECO:0000256" key="1">
    <source>
        <dbReference type="SAM" id="Phobius"/>
    </source>
</evidence>
<accession>A0ABD5UY46</accession>
<proteinExistence type="predicted"/>